<evidence type="ECO:0000313" key="3">
    <source>
        <dbReference type="Proteomes" id="UP000053054"/>
    </source>
</evidence>
<dbReference type="EMBL" id="LIAU01000003">
    <property type="protein sequence ID" value="KRO54267.1"/>
    <property type="molecule type" value="Genomic_DNA"/>
</dbReference>
<proteinExistence type="predicted"/>
<dbReference type="InterPro" id="IPR050099">
    <property type="entry name" value="SIS_GmhA/DiaA_subfam"/>
</dbReference>
<dbReference type="InterPro" id="IPR001347">
    <property type="entry name" value="SIS_dom"/>
</dbReference>
<dbReference type="Pfam" id="PF13580">
    <property type="entry name" value="SIS_2"/>
    <property type="match status" value="1"/>
</dbReference>
<dbReference type="GO" id="GO:1901135">
    <property type="term" value="P:carbohydrate derivative metabolic process"/>
    <property type="evidence" value="ECO:0007669"/>
    <property type="project" value="InterPro"/>
</dbReference>
<accession>A0A0R2QZG2</accession>
<dbReference type="PROSITE" id="PS51464">
    <property type="entry name" value="SIS"/>
    <property type="match status" value="1"/>
</dbReference>
<gene>
    <name evidence="2" type="ORF">ABR62_01990</name>
</gene>
<name>A0A0R2QZG2_9ACTN</name>
<dbReference type="PANTHER" id="PTHR30390:SF7">
    <property type="entry name" value="PHOSPHOHEPTOSE ISOMERASE"/>
    <property type="match status" value="1"/>
</dbReference>
<dbReference type="PANTHER" id="PTHR30390">
    <property type="entry name" value="SEDOHEPTULOSE 7-PHOSPHATE ISOMERASE / DNAA INITIATOR-ASSOCIATING FACTOR FOR REPLICATION INITIATION"/>
    <property type="match status" value="1"/>
</dbReference>
<dbReference type="NCBIfam" id="NF002805">
    <property type="entry name" value="PRK02947.1"/>
    <property type="match status" value="1"/>
</dbReference>
<dbReference type="AlphaFoldDB" id="A0A0R2QZG2"/>
<evidence type="ECO:0000313" key="2">
    <source>
        <dbReference type="EMBL" id="KRO54267.1"/>
    </source>
</evidence>
<organism evidence="2 3">
    <name type="scientific">Actinobacteria bacterium BACL2 MAG-120820-bin50</name>
    <dbReference type="NCBI Taxonomy" id="1655570"/>
    <lineage>
        <taxon>Bacteria</taxon>
        <taxon>Bacillati</taxon>
        <taxon>Actinomycetota</taxon>
        <taxon>Actinomycetes</taxon>
        <taxon>Actinomycetes incertae sedis</taxon>
        <taxon>ac1 cluster</taxon>
    </lineage>
</organism>
<protein>
    <recommendedName>
        <fullName evidence="1">SIS domain-containing protein</fullName>
    </recommendedName>
</protein>
<comment type="caution">
    <text evidence="2">The sequence shown here is derived from an EMBL/GenBank/DDBJ whole genome shotgun (WGS) entry which is preliminary data.</text>
</comment>
<dbReference type="Gene3D" id="3.40.50.10490">
    <property type="entry name" value="Glucose-6-phosphate isomerase like protein, domain 1"/>
    <property type="match status" value="1"/>
</dbReference>
<dbReference type="SUPFAM" id="SSF53697">
    <property type="entry name" value="SIS domain"/>
    <property type="match status" value="1"/>
</dbReference>
<sequence>MKIDEVKEIDTVAIAELITRLGLDAVKRQVPEIRAAAQLIFDTVVGGGNVFTFGAGHAQSLAMEFSSRAGGLAIFQSMHLQDIRQEHRDAFWDLRDSQPERIPENGLKVLEHHKVKENDLVIIASQSGRNGAIVEMALDCKRRGIKVIGLSSKKHSDSVDSRHPSGLMLNEVVDLSLDNGSMIGDAVAELPDGKSICSASTVCFVLIAQAINAEATKLFLLNSLPAPVLVSANLDHGDKANSPLKFPAITI</sequence>
<dbReference type="InterPro" id="IPR046348">
    <property type="entry name" value="SIS_dom_sf"/>
</dbReference>
<reference evidence="2 3" key="1">
    <citation type="submission" date="2015-10" db="EMBL/GenBank/DDBJ databases">
        <title>Metagenome-Assembled Genomes uncover a global brackish microbiome.</title>
        <authorList>
            <person name="Hugerth L.W."/>
            <person name="Larsson J."/>
            <person name="Alneberg J."/>
            <person name="Lindh M.V."/>
            <person name="Legrand C."/>
            <person name="Pinhassi J."/>
            <person name="Andersson A.F."/>
        </authorList>
    </citation>
    <scope>NUCLEOTIDE SEQUENCE [LARGE SCALE GENOMIC DNA]</scope>
    <source>
        <strain evidence="2">BACL2 MAG-120820-bin50</strain>
    </source>
</reference>
<evidence type="ECO:0000259" key="1">
    <source>
        <dbReference type="PROSITE" id="PS51464"/>
    </source>
</evidence>
<dbReference type="GO" id="GO:0097367">
    <property type="term" value="F:carbohydrate derivative binding"/>
    <property type="evidence" value="ECO:0007669"/>
    <property type="project" value="InterPro"/>
</dbReference>
<dbReference type="Proteomes" id="UP000053054">
    <property type="component" value="Unassembled WGS sequence"/>
</dbReference>
<feature type="domain" description="SIS" evidence="1">
    <location>
        <begin position="40"/>
        <end position="224"/>
    </location>
</feature>